<evidence type="ECO:0000313" key="1">
    <source>
        <dbReference type="EMBL" id="MBU5439874.1"/>
    </source>
</evidence>
<proteinExistence type="predicted"/>
<dbReference type="EMBL" id="JAHLPM010000020">
    <property type="protein sequence ID" value="MBU5439874.1"/>
    <property type="molecule type" value="Genomic_DNA"/>
</dbReference>
<dbReference type="RefSeq" id="WP_216521728.1">
    <property type="nucleotide sequence ID" value="NZ_JAHLPM010000020.1"/>
</dbReference>
<protein>
    <submittedName>
        <fullName evidence="1">Uncharacterized protein</fullName>
    </submittedName>
</protein>
<comment type="caution">
    <text evidence="1">The sequence shown here is derived from an EMBL/GenBank/DDBJ whole genome shotgun (WGS) entry which is preliminary data.</text>
</comment>
<gene>
    <name evidence="1" type="ORF">KQI42_17810</name>
</gene>
<sequence>MKDLDNIGRKFNEDYLVFTTSGSTGDPLVMLCDRNTNNIMGGISTTRAFARKQDLKAFLKAGKKQLEYLQQVVSIWEIVQYVQDYLRCLGRKSRWM</sequence>
<reference evidence="1 2" key="1">
    <citation type="submission" date="2021-06" db="EMBL/GenBank/DDBJ databases">
        <authorList>
            <person name="Sun Q."/>
            <person name="Li D."/>
        </authorList>
    </citation>
    <scope>NUCLEOTIDE SEQUENCE [LARGE SCALE GENOMIC DNA]</scope>
    <source>
        <strain evidence="1 2">MSJ-40</strain>
    </source>
</reference>
<keyword evidence="2" id="KW-1185">Reference proteome</keyword>
<evidence type="ECO:0000313" key="2">
    <source>
        <dbReference type="Proteomes" id="UP000749471"/>
    </source>
</evidence>
<dbReference type="Proteomes" id="UP000749471">
    <property type="component" value="Unassembled WGS sequence"/>
</dbReference>
<organism evidence="1 2">
    <name type="scientific">Tissierella simiarum</name>
    <dbReference type="NCBI Taxonomy" id="2841534"/>
    <lineage>
        <taxon>Bacteria</taxon>
        <taxon>Bacillati</taxon>
        <taxon>Bacillota</taxon>
        <taxon>Tissierellia</taxon>
        <taxon>Tissierellales</taxon>
        <taxon>Tissierellaceae</taxon>
        <taxon>Tissierella</taxon>
    </lineage>
</organism>
<name>A0ABS6EAC1_9FIRM</name>
<accession>A0ABS6EAC1</accession>